<dbReference type="AlphaFoldDB" id="A0A5N6T667"/>
<dbReference type="InterPro" id="IPR036188">
    <property type="entry name" value="FAD/NAD-bd_sf"/>
</dbReference>
<dbReference type="Gene3D" id="3.50.50.60">
    <property type="entry name" value="FAD/NAD(P)-binding domain"/>
    <property type="match status" value="1"/>
</dbReference>
<evidence type="ECO:0000256" key="1">
    <source>
        <dbReference type="ARBA" id="ARBA00001974"/>
    </source>
</evidence>
<evidence type="ECO:0008006" key="7">
    <source>
        <dbReference type="Google" id="ProtNLM"/>
    </source>
</evidence>
<keyword evidence="6" id="KW-1185">Reference proteome</keyword>
<comment type="cofactor">
    <cofactor evidence="1">
        <name>FAD</name>
        <dbReference type="ChEBI" id="CHEBI:57692"/>
    </cofactor>
</comment>
<keyword evidence="4" id="KW-0274">FAD</keyword>
<proteinExistence type="inferred from homology"/>
<dbReference type="PANTHER" id="PTHR42877:SF12">
    <property type="entry name" value="MONOOXYGENASE"/>
    <property type="match status" value="1"/>
</dbReference>
<dbReference type="Proteomes" id="UP000325672">
    <property type="component" value="Unassembled WGS sequence"/>
</dbReference>
<dbReference type="RefSeq" id="XP_031917853.1">
    <property type="nucleotide sequence ID" value="XM_032058765.1"/>
</dbReference>
<dbReference type="SUPFAM" id="SSF51905">
    <property type="entry name" value="FAD/NAD(P)-binding domain"/>
    <property type="match status" value="1"/>
</dbReference>
<dbReference type="GeneID" id="43642975"/>
<evidence type="ECO:0000313" key="5">
    <source>
        <dbReference type="EMBL" id="KAE8141790.1"/>
    </source>
</evidence>
<keyword evidence="3" id="KW-0285">Flavoprotein</keyword>
<comment type="similarity">
    <text evidence="2">Belongs to the FAD-binding monooxygenase family.</text>
</comment>
<protein>
    <recommendedName>
        <fullName evidence="7">L-ornithine N(5)-oxygenase</fullName>
    </recommendedName>
</protein>
<accession>A0A5N6T667</accession>
<evidence type="ECO:0000256" key="3">
    <source>
        <dbReference type="ARBA" id="ARBA00022630"/>
    </source>
</evidence>
<evidence type="ECO:0000256" key="4">
    <source>
        <dbReference type="ARBA" id="ARBA00022827"/>
    </source>
</evidence>
<evidence type="ECO:0000313" key="6">
    <source>
        <dbReference type="Proteomes" id="UP000325672"/>
    </source>
</evidence>
<evidence type="ECO:0000256" key="2">
    <source>
        <dbReference type="ARBA" id="ARBA00010139"/>
    </source>
</evidence>
<organism evidence="5 6">
    <name type="scientific">Aspergillus pseudotamarii</name>
    <dbReference type="NCBI Taxonomy" id="132259"/>
    <lineage>
        <taxon>Eukaryota</taxon>
        <taxon>Fungi</taxon>
        <taxon>Dikarya</taxon>
        <taxon>Ascomycota</taxon>
        <taxon>Pezizomycotina</taxon>
        <taxon>Eurotiomycetes</taxon>
        <taxon>Eurotiomycetidae</taxon>
        <taxon>Eurotiales</taxon>
        <taxon>Aspergillaceae</taxon>
        <taxon>Aspergillus</taxon>
        <taxon>Aspergillus subgen. Circumdati</taxon>
    </lineage>
</organism>
<dbReference type="InterPro" id="IPR051209">
    <property type="entry name" value="FAD-bind_Monooxygenase_sf"/>
</dbReference>
<dbReference type="EMBL" id="ML743556">
    <property type="protein sequence ID" value="KAE8141790.1"/>
    <property type="molecule type" value="Genomic_DNA"/>
</dbReference>
<dbReference type="OrthoDB" id="74360at2759"/>
<dbReference type="PANTHER" id="PTHR42877">
    <property type="entry name" value="L-ORNITHINE N(5)-MONOOXYGENASE-RELATED"/>
    <property type="match status" value="1"/>
</dbReference>
<sequence>MDCQDFIRFNQRCVSAVWNEESSQWTTAFRDERSDEETTPSFGGQDRFKGRVSHTAVWPEDVDVRGKRIAVLGNGASGIQCVSALRDEAGEIIHFAPHPTWLGPEAFVENPEYDEQEKLKFCRIPQAYHDFRMGLEKAEQRGKALVKRSQGGWAGSAQTSGL</sequence>
<reference evidence="5 6" key="1">
    <citation type="submission" date="2019-04" db="EMBL/GenBank/DDBJ databases">
        <title>Friends and foes A comparative genomics study of 23 Aspergillus species from section Flavi.</title>
        <authorList>
            <consortium name="DOE Joint Genome Institute"/>
            <person name="Kjaerbolling I."/>
            <person name="Vesth T."/>
            <person name="Frisvad J.C."/>
            <person name="Nybo J.L."/>
            <person name="Theobald S."/>
            <person name="Kildgaard S."/>
            <person name="Isbrandt T."/>
            <person name="Kuo A."/>
            <person name="Sato A."/>
            <person name="Lyhne E.K."/>
            <person name="Kogle M.E."/>
            <person name="Wiebenga A."/>
            <person name="Kun R.S."/>
            <person name="Lubbers R.J."/>
            <person name="Makela M.R."/>
            <person name="Barry K."/>
            <person name="Chovatia M."/>
            <person name="Clum A."/>
            <person name="Daum C."/>
            <person name="Haridas S."/>
            <person name="He G."/>
            <person name="LaButti K."/>
            <person name="Lipzen A."/>
            <person name="Mondo S."/>
            <person name="Riley R."/>
            <person name="Salamov A."/>
            <person name="Simmons B.A."/>
            <person name="Magnuson J.K."/>
            <person name="Henrissat B."/>
            <person name="Mortensen U.H."/>
            <person name="Larsen T.O."/>
            <person name="Devries R.P."/>
            <person name="Grigoriev I.V."/>
            <person name="Machida M."/>
            <person name="Baker S.E."/>
            <person name="Andersen M.R."/>
        </authorList>
    </citation>
    <scope>NUCLEOTIDE SEQUENCE [LARGE SCALE GENOMIC DNA]</scope>
    <source>
        <strain evidence="5 6">CBS 117625</strain>
    </source>
</reference>
<name>A0A5N6T667_ASPPS</name>
<gene>
    <name evidence="5" type="ORF">BDV38DRAFT_278573</name>
</gene>